<dbReference type="OrthoDB" id="72299at2"/>
<dbReference type="AlphaFoldDB" id="A0A1G5Y0M8"/>
<sequence>MEQKRYQIFLSSTFSDLEVERRKVMQTLLELNCIPSGMEFFPASDEETFEFIKTVIDICDYYLLIVSGRYGSVASDGVSYTEKEYDYATAIGKPVLGFVRKDLTQITVAQTDRDPMLAEKLEAFRSKVGRGRLVRMWDNGDQLAGQVATTLTSAINRYPAIGWIRGDRTANIDALNELNHVRKENEELRSKIAAIRPPIEIENLANLAGR</sequence>
<dbReference type="RefSeq" id="WP_091578357.1">
    <property type="nucleotide sequence ID" value="NZ_FMXM01000007.1"/>
</dbReference>
<evidence type="ECO:0000259" key="1">
    <source>
        <dbReference type="Pfam" id="PF13271"/>
    </source>
</evidence>
<evidence type="ECO:0000313" key="3">
    <source>
        <dbReference type="Proteomes" id="UP000198588"/>
    </source>
</evidence>
<protein>
    <recommendedName>
        <fullName evidence="1">DUF4062 domain-containing protein</fullName>
    </recommendedName>
</protein>
<gene>
    <name evidence="2" type="ORF">SAMN02927914_02737</name>
</gene>
<feature type="domain" description="DUF4062" evidence="1">
    <location>
        <begin position="7"/>
        <end position="88"/>
    </location>
</feature>
<dbReference type="Proteomes" id="UP000198588">
    <property type="component" value="Unassembled WGS sequence"/>
</dbReference>
<proteinExistence type="predicted"/>
<dbReference type="EMBL" id="FMXM01000007">
    <property type="protein sequence ID" value="SDA75425.1"/>
    <property type="molecule type" value="Genomic_DNA"/>
</dbReference>
<dbReference type="STRING" id="1165689.SAMN02927914_02737"/>
<dbReference type="Pfam" id="PF13271">
    <property type="entry name" value="DUF4062"/>
    <property type="match status" value="1"/>
</dbReference>
<dbReference type="InterPro" id="IPR025139">
    <property type="entry name" value="DUF4062"/>
</dbReference>
<evidence type="ECO:0000313" key="2">
    <source>
        <dbReference type="EMBL" id="SDA75425.1"/>
    </source>
</evidence>
<reference evidence="2 3" key="1">
    <citation type="submission" date="2016-10" db="EMBL/GenBank/DDBJ databases">
        <authorList>
            <person name="de Groot N.N."/>
        </authorList>
    </citation>
    <scope>NUCLEOTIDE SEQUENCE [LARGE SCALE GENOMIC DNA]</scope>
    <source>
        <strain evidence="2 3">CGMCC 1.12097</strain>
    </source>
</reference>
<name>A0A1G5Y0M8_9HYPH</name>
<organism evidence="2 3">
    <name type="scientific">Mesorhizobium qingshengii</name>
    <dbReference type="NCBI Taxonomy" id="1165689"/>
    <lineage>
        <taxon>Bacteria</taxon>
        <taxon>Pseudomonadati</taxon>
        <taxon>Pseudomonadota</taxon>
        <taxon>Alphaproteobacteria</taxon>
        <taxon>Hyphomicrobiales</taxon>
        <taxon>Phyllobacteriaceae</taxon>
        <taxon>Mesorhizobium</taxon>
    </lineage>
</organism>
<accession>A0A1G5Y0M8</accession>